<dbReference type="InterPro" id="IPR032608">
    <property type="entry name" value="DUF4892"/>
</dbReference>
<gene>
    <name evidence="1" type="ORF">COC19_06905</name>
</gene>
<dbReference type="SUPFAM" id="SSF103088">
    <property type="entry name" value="OmpA-like"/>
    <property type="match status" value="1"/>
</dbReference>
<accession>A0A2A4MIZ8</accession>
<reference evidence="2" key="1">
    <citation type="submission" date="2017-08" db="EMBL/GenBank/DDBJ databases">
        <title>A dynamic microbial community with high functional redundancy inhabits the cold, oxic subseafloor aquifer.</title>
        <authorList>
            <person name="Tully B.J."/>
            <person name="Wheat C.G."/>
            <person name="Glazer B.T."/>
            <person name="Huber J.A."/>
        </authorList>
    </citation>
    <scope>NUCLEOTIDE SEQUENCE [LARGE SCALE GENOMIC DNA]</scope>
</reference>
<sequence>MLSLLAVLHWNTYWNLEMKPAVNQKFHITETAKLLLGAVIICWIFFNPSVSVAQPLPAFNEVRDHGAVARFPESQTISIDTLENNNYRLVVGSLQRVNGQVVPEKSERLRGRLTKITYEISPQYNHDEVLNFFLEQFEQSQYEQLFRCNGRSCGSSNYWANDVFSDRILYGPERNQFYMVMDASNASSYPTYVSIYIITRGNRRLYAHVEVIEQGLDAGQASEFLPTQMYATNNAPGETAVQELADTPSDNRNGQSLPRLNPDMLLNSLREKRVLRISNIEFDDLDQLVRPVELAMLAAALNRDRRLKVYVLAHLRTKGPGVGLGVEQEFEELMARSALRAEQVKRELVSLGVAASKMQVRSIGPLAPYCERGDCSERVELVLQ</sequence>
<protein>
    <recommendedName>
        <fullName evidence="3">DUF4892 domain-containing protein</fullName>
    </recommendedName>
</protein>
<evidence type="ECO:0008006" key="3">
    <source>
        <dbReference type="Google" id="ProtNLM"/>
    </source>
</evidence>
<dbReference type="InterPro" id="IPR036737">
    <property type="entry name" value="OmpA-like_sf"/>
</dbReference>
<evidence type="ECO:0000313" key="2">
    <source>
        <dbReference type="Proteomes" id="UP000218172"/>
    </source>
</evidence>
<dbReference type="Gene3D" id="3.30.1330.60">
    <property type="entry name" value="OmpA-like domain"/>
    <property type="match status" value="1"/>
</dbReference>
<dbReference type="AlphaFoldDB" id="A0A2A4MIZ8"/>
<proteinExistence type="predicted"/>
<dbReference type="Proteomes" id="UP000218172">
    <property type="component" value="Unassembled WGS sequence"/>
</dbReference>
<organism evidence="1 2">
    <name type="scientific">SAR86 cluster bacterium</name>
    <dbReference type="NCBI Taxonomy" id="2030880"/>
    <lineage>
        <taxon>Bacteria</taxon>
        <taxon>Pseudomonadati</taxon>
        <taxon>Pseudomonadota</taxon>
        <taxon>Gammaproteobacteria</taxon>
        <taxon>SAR86 cluster</taxon>
    </lineage>
</organism>
<dbReference type="Pfam" id="PF16234">
    <property type="entry name" value="DUF4892"/>
    <property type="match status" value="1"/>
</dbReference>
<name>A0A2A4MIZ8_9GAMM</name>
<evidence type="ECO:0000313" key="1">
    <source>
        <dbReference type="EMBL" id="PCH59596.1"/>
    </source>
</evidence>
<comment type="caution">
    <text evidence="1">The sequence shown here is derived from an EMBL/GenBank/DDBJ whole genome shotgun (WGS) entry which is preliminary data.</text>
</comment>
<dbReference type="EMBL" id="NVQR01000114">
    <property type="protein sequence ID" value="PCH59596.1"/>
    <property type="molecule type" value="Genomic_DNA"/>
</dbReference>